<evidence type="ECO:0000313" key="3">
    <source>
        <dbReference type="Proteomes" id="UP000565711"/>
    </source>
</evidence>
<feature type="domain" description="Cysteine-rich" evidence="1">
    <location>
        <begin position="4"/>
        <end position="81"/>
    </location>
</feature>
<dbReference type="PANTHER" id="PTHR30296:SF0">
    <property type="entry name" value="LACTATE UTILIZATION PROTEIN A"/>
    <property type="match status" value="1"/>
</dbReference>
<sequence>MRTALFITCVNDVLYPDTGRAAVNLLRRLGVDVEFPLAQSCCGQMHANTGYRADAAKMARHFVSVFGDYDRIIVPSASCGAAPEEFYRTVAEQVGDRALARDAEALLPRIRELTEFLTDDLAVDDVGAYFPHRVTYHPTCHSLRVQRIGDRPYRLLRAVSGMELVELPAAEECCGFGGTFAVKNAAASGAMNGDKADHIRETGAAVVTAVDNSCLMNIGGRLAADGSPVRNLHLVEILARTRADGPMPGLPVVVAAGSSDE</sequence>
<evidence type="ECO:0000313" key="2">
    <source>
        <dbReference type="EMBL" id="NKY49455.1"/>
    </source>
</evidence>
<reference evidence="2 3" key="1">
    <citation type="submission" date="2020-04" db="EMBL/GenBank/DDBJ databases">
        <title>MicrobeNet Type strains.</title>
        <authorList>
            <person name="Nicholson A.C."/>
        </authorList>
    </citation>
    <scope>NUCLEOTIDE SEQUENCE [LARGE SCALE GENOMIC DNA]</scope>
    <source>
        <strain evidence="2 3">JCM 12354</strain>
    </source>
</reference>
<dbReference type="Proteomes" id="UP000565711">
    <property type="component" value="Unassembled WGS sequence"/>
</dbReference>
<organism evidence="2 3">
    <name type="scientific">Nocardia vermiculata</name>
    <dbReference type="NCBI Taxonomy" id="257274"/>
    <lineage>
        <taxon>Bacteria</taxon>
        <taxon>Bacillati</taxon>
        <taxon>Actinomycetota</taxon>
        <taxon>Actinomycetes</taxon>
        <taxon>Mycobacteriales</taxon>
        <taxon>Nocardiaceae</taxon>
        <taxon>Nocardia</taxon>
    </lineage>
</organism>
<gene>
    <name evidence="2" type="ORF">HGA08_04405</name>
</gene>
<name>A0A846XV39_9NOCA</name>
<dbReference type="AlphaFoldDB" id="A0A846XV39"/>
<dbReference type="EMBL" id="JAAXOP010000002">
    <property type="protein sequence ID" value="NKY49455.1"/>
    <property type="molecule type" value="Genomic_DNA"/>
</dbReference>
<evidence type="ECO:0000259" key="1">
    <source>
        <dbReference type="Pfam" id="PF02754"/>
    </source>
</evidence>
<dbReference type="Pfam" id="PF02754">
    <property type="entry name" value="CCG"/>
    <property type="match status" value="2"/>
</dbReference>
<accession>A0A846XV39</accession>
<proteinExistence type="predicted"/>
<dbReference type="GO" id="GO:0016491">
    <property type="term" value="F:oxidoreductase activity"/>
    <property type="evidence" value="ECO:0007669"/>
    <property type="project" value="UniProtKB-ARBA"/>
</dbReference>
<dbReference type="GO" id="GO:0005829">
    <property type="term" value="C:cytosol"/>
    <property type="evidence" value="ECO:0007669"/>
    <property type="project" value="TreeGrafter"/>
</dbReference>
<dbReference type="InterPro" id="IPR004017">
    <property type="entry name" value="Cys_rich_dom"/>
</dbReference>
<comment type="caution">
    <text evidence="2">The sequence shown here is derived from an EMBL/GenBank/DDBJ whole genome shotgun (WGS) entry which is preliminary data.</text>
</comment>
<feature type="domain" description="Cysteine-rich" evidence="1">
    <location>
        <begin position="134"/>
        <end position="218"/>
    </location>
</feature>
<dbReference type="PANTHER" id="PTHR30296">
    <property type="entry name" value="UNCHARACTERIZED PROTEIN YKGE"/>
    <property type="match status" value="1"/>
</dbReference>
<dbReference type="RefSeq" id="WP_067869156.1">
    <property type="nucleotide sequence ID" value="NZ_JAAXOP010000002.1"/>
</dbReference>
<protein>
    <submittedName>
        <fullName evidence="2">(Fe-S)-binding protein</fullName>
    </submittedName>
</protein>
<keyword evidence="3" id="KW-1185">Reference proteome</keyword>